<dbReference type="NCBIfam" id="TIGR00492">
    <property type="entry name" value="alr"/>
    <property type="match status" value="1"/>
</dbReference>
<keyword evidence="3 5" id="KW-0663">Pyridoxal phosphate</keyword>
<organism evidence="9 10">
    <name type="scientific">Hufsiella ginkgonis</name>
    <dbReference type="NCBI Taxonomy" id="2695274"/>
    <lineage>
        <taxon>Bacteria</taxon>
        <taxon>Pseudomonadati</taxon>
        <taxon>Bacteroidota</taxon>
        <taxon>Sphingobacteriia</taxon>
        <taxon>Sphingobacteriales</taxon>
        <taxon>Sphingobacteriaceae</taxon>
        <taxon>Hufsiella</taxon>
    </lineage>
</organism>
<evidence type="ECO:0000313" key="10">
    <source>
        <dbReference type="Proteomes" id="UP000451233"/>
    </source>
</evidence>
<dbReference type="Pfam" id="PF08245">
    <property type="entry name" value="Mur_ligase_M"/>
    <property type="match status" value="1"/>
</dbReference>
<evidence type="ECO:0000256" key="5">
    <source>
        <dbReference type="HAMAP-Rule" id="MF_01201"/>
    </source>
</evidence>
<evidence type="ECO:0000256" key="2">
    <source>
        <dbReference type="ARBA" id="ARBA00001933"/>
    </source>
</evidence>
<keyword evidence="10" id="KW-1185">Reference proteome</keyword>
<dbReference type="InterPro" id="IPR000821">
    <property type="entry name" value="Ala_racemase"/>
</dbReference>
<feature type="active site" description="Proton acceptor; specific for L-alanine" evidence="5">
    <location>
        <position position="715"/>
    </location>
</feature>
<dbReference type="Gene3D" id="3.20.20.10">
    <property type="entry name" value="Alanine racemase"/>
    <property type="match status" value="1"/>
</dbReference>
<feature type="binding site" evidence="5 7">
    <location>
        <position position="764"/>
    </location>
    <ligand>
        <name>substrate</name>
    </ligand>
</feature>
<dbReference type="UniPathway" id="UPA00042">
    <property type="reaction ID" value="UER00497"/>
</dbReference>
<protein>
    <recommendedName>
        <fullName evidence="5">Alanine racemase</fullName>
        <ecNumber evidence="5">5.1.1.1</ecNumber>
    </recommendedName>
</protein>
<dbReference type="SUPFAM" id="SSF53244">
    <property type="entry name" value="MurD-like peptide ligases, peptide-binding domain"/>
    <property type="match status" value="1"/>
</dbReference>
<dbReference type="HAMAP" id="MF_01201">
    <property type="entry name" value="Ala_racemase"/>
    <property type="match status" value="1"/>
</dbReference>
<dbReference type="SUPFAM" id="SSF50621">
    <property type="entry name" value="Alanine racemase C-terminal domain-like"/>
    <property type="match status" value="1"/>
</dbReference>
<dbReference type="FunFam" id="3.20.20.10:FF:000002">
    <property type="entry name" value="Alanine racemase"/>
    <property type="match status" value="1"/>
</dbReference>
<dbReference type="PANTHER" id="PTHR30511">
    <property type="entry name" value="ALANINE RACEMASE"/>
    <property type="match status" value="1"/>
</dbReference>
<dbReference type="GO" id="GO:0030632">
    <property type="term" value="P:D-alanine biosynthetic process"/>
    <property type="evidence" value="ECO:0007669"/>
    <property type="project" value="UniProtKB-UniRule"/>
</dbReference>
<evidence type="ECO:0000256" key="6">
    <source>
        <dbReference type="PIRSR" id="PIRSR600821-50"/>
    </source>
</evidence>
<dbReference type="Gene3D" id="3.90.190.20">
    <property type="entry name" value="Mur ligase, C-terminal domain"/>
    <property type="match status" value="1"/>
</dbReference>
<gene>
    <name evidence="9" type="ORF">GS398_11650</name>
</gene>
<dbReference type="PRINTS" id="PR00992">
    <property type="entry name" value="ALARACEMASE"/>
</dbReference>
<evidence type="ECO:0000259" key="8">
    <source>
        <dbReference type="SMART" id="SM01005"/>
    </source>
</evidence>
<dbReference type="InterPro" id="IPR001608">
    <property type="entry name" value="Ala_racemase_N"/>
</dbReference>
<comment type="similarity">
    <text evidence="5">Belongs to the alanine racemase family.</text>
</comment>
<dbReference type="InterPro" id="IPR036565">
    <property type="entry name" value="Mur-like_cat_sf"/>
</dbReference>
<dbReference type="SUPFAM" id="SSF63418">
    <property type="entry name" value="MurE/MurF N-terminal domain"/>
    <property type="match status" value="1"/>
</dbReference>
<dbReference type="SUPFAM" id="SSF53623">
    <property type="entry name" value="MurD-like peptide ligases, catalytic domain"/>
    <property type="match status" value="1"/>
</dbReference>
<dbReference type="InterPro" id="IPR013221">
    <property type="entry name" value="Mur_ligase_cen"/>
</dbReference>
<dbReference type="SUPFAM" id="SSF51419">
    <property type="entry name" value="PLP-binding barrel"/>
    <property type="match status" value="1"/>
</dbReference>
<dbReference type="Gene3D" id="2.40.37.10">
    <property type="entry name" value="Lyase, Ornithine Decarboxylase, Chain A, domain 1"/>
    <property type="match status" value="1"/>
</dbReference>
<dbReference type="InterPro" id="IPR011079">
    <property type="entry name" value="Ala_racemase_C"/>
</dbReference>
<dbReference type="InterPro" id="IPR035911">
    <property type="entry name" value="MurE/MurF_N"/>
</dbReference>
<dbReference type="Pfam" id="PF01168">
    <property type="entry name" value="Ala_racemase_N"/>
    <property type="match status" value="1"/>
</dbReference>
<reference evidence="9 10" key="1">
    <citation type="submission" date="2019-11" db="EMBL/GenBank/DDBJ databases">
        <title>Pedobacter sp. HMF7056 Genome sequencing and assembly.</title>
        <authorList>
            <person name="Kang H."/>
            <person name="Kim H."/>
            <person name="Joh K."/>
        </authorList>
    </citation>
    <scope>NUCLEOTIDE SEQUENCE [LARGE SCALE GENOMIC DNA]</scope>
    <source>
        <strain evidence="9 10">HMF7056</strain>
    </source>
</reference>
<dbReference type="NCBIfam" id="NF008897">
    <property type="entry name" value="PRK11930.1"/>
    <property type="match status" value="1"/>
</dbReference>
<proteinExistence type="inferred from homology"/>
<comment type="catalytic activity">
    <reaction evidence="1 5">
        <text>L-alanine = D-alanine</text>
        <dbReference type="Rhea" id="RHEA:20249"/>
        <dbReference type="ChEBI" id="CHEBI:57416"/>
        <dbReference type="ChEBI" id="CHEBI:57972"/>
        <dbReference type="EC" id="5.1.1.1"/>
    </reaction>
</comment>
<feature type="binding site" evidence="5 7">
    <location>
        <position position="587"/>
    </location>
    <ligand>
        <name>substrate</name>
    </ligand>
</feature>
<dbReference type="EMBL" id="WVHS01000002">
    <property type="protein sequence ID" value="MXV15962.1"/>
    <property type="molecule type" value="Genomic_DNA"/>
</dbReference>
<evidence type="ECO:0000256" key="7">
    <source>
        <dbReference type="PIRSR" id="PIRSR600821-52"/>
    </source>
</evidence>
<evidence type="ECO:0000256" key="3">
    <source>
        <dbReference type="ARBA" id="ARBA00022898"/>
    </source>
</evidence>
<dbReference type="AlphaFoldDB" id="A0A7K1XYD5"/>
<dbReference type="InterPro" id="IPR009006">
    <property type="entry name" value="Ala_racemase/Decarboxylase_C"/>
</dbReference>
<dbReference type="PANTHER" id="PTHR30511:SF0">
    <property type="entry name" value="ALANINE RACEMASE, CATABOLIC-RELATED"/>
    <property type="match status" value="1"/>
</dbReference>
<dbReference type="RefSeq" id="WP_160906926.1">
    <property type="nucleotide sequence ID" value="NZ_WVHS01000002.1"/>
</dbReference>
<comment type="caution">
    <text evidence="9">The sequence shown here is derived from an EMBL/GenBank/DDBJ whole genome shotgun (WGS) entry which is preliminary data.</text>
</comment>
<dbReference type="EC" id="5.1.1.1" evidence="5"/>
<comment type="cofactor">
    <cofactor evidence="2 5 6">
        <name>pyridoxal 5'-phosphate</name>
        <dbReference type="ChEBI" id="CHEBI:597326"/>
    </cofactor>
</comment>
<dbReference type="InterPro" id="IPR036615">
    <property type="entry name" value="Mur_ligase_C_dom_sf"/>
</dbReference>
<dbReference type="Proteomes" id="UP000451233">
    <property type="component" value="Unassembled WGS sequence"/>
</dbReference>
<dbReference type="GO" id="GO:0005829">
    <property type="term" value="C:cytosol"/>
    <property type="evidence" value="ECO:0007669"/>
    <property type="project" value="TreeGrafter"/>
</dbReference>
<dbReference type="SMART" id="SM01005">
    <property type="entry name" value="Ala_racemase_C"/>
    <property type="match status" value="1"/>
</dbReference>
<feature type="modified residue" description="N6-(pyridoxal phosphate)lysine" evidence="5 6">
    <location>
        <position position="489"/>
    </location>
</feature>
<keyword evidence="4 5" id="KW-0413">Isomerase</keyword>
<dbReference type="GO" id="GO:0005524">
    <property type="term" value="F:ATP binding"/>
    <property type="evidence" value="ECO:0007669"/>
    <property type="project" value="InterPro"/>
</dbReference>
<dbReference type="Pfam" id="PF00842">
    <property type="entry name" value="Ala_racemase_C"/>
    <property type="match status" value="1"/>
</dbReference>
<keyword evidence="9" id="KW-0436">Ligase</keyword>
<evidence type="ECO:0000313" key="9">
    <source>
        <dbReference type="EMBL" id="MXV15962.1"/>
    </source>
</evidence>
<comment type="function">
    <text evidence="5">Catalyzes the interconversion of L-alanine and D-alanine. May also act on other amino acids.</text>
</comment>
<feature type="active site" description="Proton acceptor; specific for D-alanine" evidence="5">
    <location>
        <position position="489"/>
    </location>
</feature>
<dbReference type="GO" id="GO:0030170">
    <property type="term" value="F:pyridoxal phosphate binding"/>
    <property type="evidence" value="ECO:0007669"/>
    <property type="project" value="UniProtKB-UniRule"/>
</dbReference>
<evidence type="ECO:0000256" key="1">
    <source>
        <dbReference type="ARBA" id="ARBA00000316"/>
    </source>
</evidence>
<comment type="pathway">
    <text evidence="5">Amino-acid biosynthesis; D-alanine biosynthesis; D-alanine from L-alanine: step 1/1.</text>
</comment>
<sequence length="820" mass="91046">MNHKIYPVTEVGKVTGAFTHFSDPGAGIRTLSTDSRKLADMDHAVFFALAGRRDGHQFIPEVYQAGVRNFIVSAYDRDLDRYPGANFLVVPDTLKALQALAAHHRSQFSFPVIAITGSNGKTVVKEWLYQLLAPEYHVIRSPKSYNSQIGVPLSVWEMNESHTLAIFETGISRTGEMEALREVIQPTIGILTNIGEAHQSGFSSREEKIAEKLRLFKQTGLFIYAPFYLENYIGEIPGERRFTWSRHGHADLEVVDDEILEDKYQFLRGRFGAEEVQCLVPFMDAASVENVICCWATLLALGYDPEVADDRLEKLQPVRMRLELKNGINNCSVIDDSYSLDTSSLAIALDFLKQQNQHPKRTLILSDLPGTGPQDDLYEQVASLLGNKFVDRLIGVGPVIGTHHDKFKMQAQFFDSTEELLDNLGNLKLVSETILLKGARIFGFERISKALTQKVHETILEINLNALEFNLNFYRSQLRPGVGIMAVVKAFSYGSGSFEIANLLQFNKVDYLAVAFADEGVALRKAGITLPIMVMSADAGSLDTLIAHGLEPEVYSSRILEELITVLSQKKTEKYPVHIKLDTGMHRLGFMPAEVGGMLELLRNAPSVKVKSAFSHLVSSEDAADDAFTSHQAALFSELTATMEETLGYSFLRHLSNTSGVTRHPSAQFDMVRLGIGLYGIDTAFKTRSPLQTAVVLKTSISQVKILEPGETVGYNRRGVLPHGGKIATVKIGYADGYDRRLGNGAGKMSINGYLVPTIGNICMDMCMLDVTGTNAREGDEVIVFDEEIRIEEMARQLGTIPYEILTGVSQRVKRVYFYE</sequence>
<dbReference type="GO" id="GO:0016881">
    <property type="term" value="F:acid-amino acid ligase activity"/>
    <property type="evidence" value="ECO:0007669"/>
    <property type="project" value="InterPro"/>
</dbReference>
<dbReference type="Gene3D" id="3.40.1390.10">
    <property type="entry name" value="MurE/MurF, N-terminal domain"/>
    <property type="match status" value="1"/>
</dbReference>
<dbReference type="CDD" id="cd00430">
    <property type="entry name" value="PLPDE_III_AR"/>
    <property type="match status" value="1"/>
</dbReference>
<dbReference type="GO" id="GO:0008784">
    <property type="term" value="F:alanine racemase activity"/>
    <property type="evidence" value="ECO:0007669"/>
    <property type="project" value="UniProtKB-UniRule"/>
</dbReference>
<evidence type="ECO:0000256" key="4">
    <source>
        <dbReference type="ARBA" id="ARBA00023235"/>
    </source>
</evidence>
<name>A0A7K1XYD5_9SPHI</name>
<accession>A0A7K1XYD5</accession>
<feature type="domain" description="Alanine racemase C-terminal" evidence="8">
    <location>
        <begin position="694"/>
        <end position="818"/>
    </location>
</feature>
<dbReference type="Gene3D" id="3.40.1190.10">
    <property type="entry name" value="Mur-like, catalytic domain"/>
    <property type="match status" value="1"/>
</dbReference>
<dbReference type="InterPro" id="IPR029066">
    <property type="entry name" value="PLP-binding_barrel"/>
</dbReference>